<evidence type="ECO:0000256" key="1">
    <source>
        <dbReference type="ARBA" id="ARBA00001316"/>
    </source>
</evidence>
<dbReference type="GO" id="GO:0004436">
    <property type="term" value="F:phosphatidylinositol diacylglycerol-lyase activity"/>
    <property type="evidence" value="ECO:0007669"/>
    <property type="project" value="UniProtKB-EC"/>
</dbReference>
<dbReference type="PANTHER" id="PTHR13593">
    <property type="match status" value="1"/>
</dbReference>
<dbReference type="GO" id="GO:0006629">
    <property type="term" value="P:lipid metabolic process"/>
    <property type="evidence" value="ECO:0007669"/>
    <property type="project" value="InterPro"/>
</dbReference>
<dbReference type="OrthoDB" id="2079904at2"/>
<name>A0A2H9VR37_9SPHI</name>
<gene>
    <name evidence="7" type="ORF">CLV57_0227</name>
</gene>
<evidence type="ECO:0000313" key="8">
    <source>
        <dbReference type="Proteomes" id="UP000242687"/>
    </source>
</evidence>
<dbReference type="AlphaFoldDB" id="A0A2H9VR37"/>
<protein>
    <recommendedName>
        <fullName evidence="3">1-phosphatidylinositol phosphodiesterase</fullName>
        <ecNumber evidence="2">4.6.1.13</ecNumber>
    </recommendedName>
    <alternativeName>
        <fullName evidence="4">Phosphatidylinositol diacylglycerol-lyase</fullName>
    </alternativeName>
    <alternativeName>
        <fullName evidence="5">Phosphatidylinositol-specific phospholipase C</fullName>
    </alternativeName>
</protein>
<dbReference type="InterPro" id="IPR051057">
    <property type="entry name" value="PI-PLC_domain"/>
</dbReference>
<dbReference type="SUPFAM" id="SSF89372">
    <property type="entry name" value="Fucose-specific lectin"/>
    <property type="match status" value="1"/>
</dbReference>
<evidence type="ECO:0000313" key="7">
    <source>
        <dbReference type="EMBL" id="PJJ83248.1"/>
    </source>
</evidence>
<dbReference type="EMBL" id="PGFJ01000001">
    <property type="protein sequence ID" value="PJJ83248.1"/>
    <property type="molecule type" value="Genomic_DNA"/>
</dbReference>
<dbReference type="InterPro" id="IPR000909">
    <property type="entry name" value="PLipase_C_PInositol-sp_X_dom"/>
</dbReference>
<evidence type="ECO:0000256" key="2">
    <source>
        <dbReference type="ARBA" id="ARBA00012581"/>
    </source>
</evidence>
<dbReference type="PROSITE" id="PS50007">
    <property type="entry name" value="PIPLC_X_DOMAIN"/>
    <property type="match status" value="1"/>
</dbReference>
<comment type="caution">
    <text evidence="7">The sequence shown here is derived from an EMBL/GenBank/DDBJ whole genome shotgun (WGS) entry which is preliminary data.</text>
</comment>
<dbReference type="GO" id="GO:0008081">
    <property type="term" value="F:phosphoric diester hydrolase activity"/>
    <property type="evidence" value="ECO:0007669"/>
    <property type="project" value="InterPro"/>
</dbReference>
<dbReference type="InterPro" id="IPR017946">
    <property type="entry name" value="PLC-like_Pdiesterase_TIM-brl"/>
</dbReference>
<dbReference type="Proteomes" id="UP000242687">
    <property type="component" value="Unassembled WGS sequence"/>
</dbReference>
<evidence type="ECO:0000259" key="6">
    <source>
        <dbReference type="SMART" id="SM00148"/>
    </source>
</evidence>
<sequence length="659" mass="73220">MKLKLYSKTTLILIVFIALTQVKLYAQSLSFGEPIDLTLAAATDKAIDITNYKGGFFTAWKEAGPTGKINLRYLGRQYAKIASQHDEPVKDAETAFAPMFSKAGGRLYLTWIAPDGTFKYIINATDTSFATQKVYTADLNAKLTAGATSVALGKRLMIVSHGMAKHQMVYALFNINADGTLGKTSVKAIPDVKSADYPFLVSLSASSARITYKGYKENKAYYMDYQADSDTWLPASNFARSNSTPAIYHVFDADRLFYIWKGAKDNHLYYATSKKDGSLTATIALSDDFTTAVSVSIATVDDKKFILAFVGLDKKIRLSYFTSYDPASWIEDVFFPDKMHYTLKDIVIPGSHDAGMSVLTATGGQQKGTINECNTLTQIQNIKMQLNQGIRMFDLRIGDFNKELYTKHSSSDCMADAVGGGYGEKFDDVLTGMKDFLQTNKKEFVLLTFSHFCEKEASMKRVAAYMIDKLGKDQVYVINKPLHQTALANVAGKVIITFEGYTQADKLVDNCTIDQSSNAFINFRRAYAATNVLNKMLQAEQNFFKGMSAGVNNNDMIRLDWQLTQAADEAALICNDFQDERVSPIINGAILLTNMIRKNKSIRDLALYGNKSLPLKVKEWVADGTINNKNKPNILYVDMAGAWITDYCVELNKSAVYSK</sequence>
<proteinExistence type="predicted"/>
<dbReference type="Gene3D" id="3.20.20.190">
    <property type="entry name" value="Phosphatidylinositol (PI) phosphodiesterase"/>
    <property type="match status" value="1"/>
</dbReference>
<reference evidence="7 8" key="1">
    <citation type="submission" date="2017-11" db="EMBL/GenBank/DDBJ databases">
        <title>Genomic Encyclopedia of Archaeal and Bacterial Type Strains, Phase II (KMG-II): From Individual Species to Whole Genera.</title>
        <authorList>
            <person name="Goeker M."/>
        </authorList>
    </citation>
    <scope>NUCLEOTIDE SEQUENCE [LARGE SCALE GENOMIC DNA]</scope>
    <source>
        <strain evidence="7 8">DSM 28175</strain>
    </source>
</reference>
<dbReference type="EC" id="4.6.1.13" evidence="2"/>
<evidence type="ECO:0000256" key="4">
    <source>
        <dbReference type="ARBA" id="ARBA00030474"/>
    </source>
</evidence>
<comment type="catalytic activity">
    <reaction evidence="1">
        <text>a 1,2-diacyl-sn-glycero-3-phospho-(1D-myo-inositol) = 1D-myo-inositol 1,2-cyclic phosphate + a 1,2-diacyl-sn-glycerol</text>
        <dbReference type="Rhea" id="RHEA:17093"/>
        <dbReference type="ChEBI" id="CHEBI:17815"/>
        <dbReference type="ChEBI" id="CHEBI:57880"/>
        <dbReference type="ChEBI" id="CHEBI:58484"/>
        <dbReference type="EC" id="4.6.1.13"/>
    </reaction>
</comment>
<evidence type="ECO:0000256" key="3">
    <source>
        <dbReference type="ARBA" id="ARBA00019758"/>
    </source>
</evidence>
<feature type="domain" description="Phosphatidylinositol-specific phospholipase C X" evidence="6">
    <location>
        <begin position="337"/>
        <end position="499"/>
    </location>
</feature>
<organism evidence="7 8">
    <name type="scientific">Mucilaginibacter auburnensis</name>
    <dbReference type="NCBI Taxonomy" id="1457233"/>
    <lineage>
        <taxon>Bacteria</taxon>
        <taxon>Pseudomonadati</taxon>
        <taxon>Bacteroidota</taxon>
        <taxon>Sphingobacteriia</taxon>
        <taxon>Sphingobacteriales</taxon>
        <taxon>Sphingobacteriaceae</taxon>
        <taxon>Mucilaginibacter</taxon>
    </lineage>
</organism>
<dbReference type="SUPFAM" id="SSF51695">
    <property type="entry name" value="PLC-like phosphodiesterases"/>
    <property type="match status" value="1"/>
</dbReference>
<dbReference type="SMART" id="SM00148">
    <property type="entry name" value="PLCXc"/>
    <property type="match status" value="1"/>
</dbReference>
<dbReference type="PANTHER" id="PTHR13593:SF113">
    <property type="entry name" value="SI:DKEY-266F7.9"/>
    <property type="match status" value="1"/>
</dbReference>
<dbReference type="RefSeq" id="WP_100339529.1">
    <property type="nucleotide sequence ID" value="NZ_PGFJ01000001.1"/>
</dbReference>
<accession>A0A2H9VR37</accession>
<evidence type="ECO:0000256" key="5">
    <source>
        <dbReference type="ARBA" id="ARBA00030782"/>
    </source>
</evidence>
<keyword evidence="8" id="KW-1185">Reference proteome</keyword>